<dbReference type="GO" id="GO:1990140">
    <property type="term" value="C:molybdopterin synthase complex"/>
    <property type="evidence" value="ECO:0007669"/>
    <property type="project" value="UniProtKB-UniRule"/>
</dbReference>
<dbReference type="PANTHER" id="PTHR23404">
    <property type="entry name" value="MOLYBDOPTERIN SYNTHASE RELATED"/>
    <property type="match status" value="1"/>
</dbReference>
<dbReference type="Pfam" id="PF13238">
    <property type="entry name" value="AAA_18"/>
    <property type="match status" value="1"/>
</dbReference>
<comment type="subcellular location">
    <subcellularLocation>
        <location evidence="4">Cytoplasm</location>
    </subcellularLocation>
</comment>
<dbReference type="EMBL" id="JARK01001339">
    <property type="protein sequence ID" value="EYC31623.1"/>
    <property type="molecule type" value="Genomic_DNA"/>
</dbReference>
<comment type="subunit">
    <text evidence="4">Heterotetramer; composed of 2 small (MOCS2A) and 2 large (MOCS2B) subunits.</text>
</comment>
<reference evidence="7" key="1">
    <citation type="journal article" date="2015" name="Nat. Genet.">
        <title>The genome and transcriptome of the zoonotic hookworm Ancylostoma ceylanicum identify infection-specific gene families.</title>
        <authorList>
            <person name="Schwarz E.M."/>
            <person name="Hu Y."/>
            <person name="Antoshechkin I."/>
            <person name="Miller M.M."/>
            <person name="Sternberg P.W."/>
            <person name="Aroian R.V."/>
        </authorList>
    </citation>
    <scope>NUCLEOTIDE SEQUENCE</scope>
    <source>
        <strain evidence="7">HY135</strain>
    </source>
</reference>
<dbReference type="InterPro" id="IPR003448">
    <property type="entry name" value="Mopterin_biosynth_MoaE"/>
</dbReference>
<dbReference type="AlphaFoldDB" id="A0A016VY06"/>
<dbReference type="InterPro" id="IPR036563">
    <property type="entry name" value="MoaE_sf"/>
</dbReference>
<dbReference type="GO" id="GO:0006777">
    <property type="term" value="P:Mo-molybdopterin cofactor biosynthetic process"/>
    <property type="evidence" value="ECO:0007669"/>
    <property type="project" value="UniProtKB-UniRule"/>
</dbReference>
<name>A0A016VY06_9BILA</name>
<organism evidence="6 7">
    <name type="scientific">Ancylostoma ceylanicum</name>
    <dbReference type="NCBI Taxonomy" id="53326"/>
    <lineage>
        <taxon>Eukaryota</taxon>
        <taxon>Metazoa</taxon>
        <taxon>Ecdysozoa</taxon>
        <taxon>Nematoda</taxon>
        <taxon>Chromadorea</taxon>
        <taxon>Rhabditida</taxon>
        <taxon>Rhabditina</taxon>
        <taxon>Rhabditomorpha</taxon>
        <taxon>Strongyloidea</taxon>
        <taxon>Ancylostomatidae</taxon>
        <taxon>Ancylostomatinae</taxon>
        <taxon>Ancylostoma</taxon>
    </lineage>
</organism>
<dbReference type="Gene3D" id="3.40.50.300">
    <property type="entry name" value="P-loop containing nucleotide triphosphate hydrolases"/>
    <property type="match status" value="1"/>
</dbReference>
<evidence type="ECO:0000256" key="2">
    <source>
        <dbReference type="ARBA" id="ARBA00022679"/>
    </source>
</evidence>
<accession>A0A016VY06</accession>
<keyword evidence="2 4" id="KW-0808">Transferase</keyword>
<dbReference type="OrthoDB" id="5531344at2759"/>
<dbReference type="EC" id="2.8.1.12" evidence="4"/>
<dbReference type="Gene3D" id="3.90.1170.40">
    <property type="entry name" value="Molybdopterin biosynthesis MoaE subunit"/>
    <property type="match status" value="1"/>
</dbReference>
<evidence type="ECO:0000256" key="4">
    <source>
        <dbReference type="HAMAP-Rule" id="MF_03052"/>
    </source>
</evidence>
<dbReference type="Proteomes" id="UP000024635">
    <property type="component" value="Unassembled WGS sequence"/>
</dbReference>
<keyword evidence="3 4" id="KW-0501">Molybdenum cofactor biosynthesis</keyword>
<dbReference type="CDD" id="cd00756">
    <property type="entry name" value="MoaE"/>
    <property type="match status" value="1"/>
</dbReference>
<proteinExistence type="inferred from homology"/>
<dbReference type="InterPro" id="IPR028888">
    <property type="entry name" value="MOCS2B_euk"/>
</dbReference>
<dbReference type="InterPro" id="IPR027417">
    <property type="entry name" value="P-loop_NTPase"/>
</dbReference>
<feature type="binding site" evidence="4">
    <location>
        <begin position="459"/>
        <end position="461"/>
    </location>
    <ligand>
        <name>substrate</name>
    </ligand>
</feature>
<dbReference type="SUPFAM" id="SSF52540">
    <property type="entry name" value="P-loop containing nucleoside triphosphate hydrolases"/>
    <property type="match status" value="1"/>
</dbReference>
<evidence type="ECO:0000256" key="1">
    <source>
        <dbReference type="ARBA" id="ARBA00022490"/>
    </source>
</evidence>
<keyword evidence="1 4" id="KW-0963">Cytoplasm</keyword>
<feature type="binding site" evidence="4">
    <location>
        <position position="452"/>
    </location>
    <ligand>
        <name>substrate</name>
    </ligand>
</feature>
<dbReference type="SUPFAM" id="SSF54690">
    <property type="entry name" value="Molybdopterin synthase subunit MoaE"/>
    <property type="match status" value="1"/>
</dbReference>
<dbReference type="FunFam" id="3.90.1170.40:FF:000002">
    <property type="entry name" value="Molybdopterin synthase catalytic subunit"/>
    <property type="match status" value="1"/>
</dbReference>
<feature type="region of interest" description="Disordered" evidence="5">
    <location>
        <begin position="29"/>
        <end position="49"/>
    </location>
</feature>
<evidence type="ECO:0000313" key="6">
    <source>
        <dbReference type="EMBL" id="EYC31623.1"/>
    </source>
</evidence>
<evidence type="ECO:0000313" key="7">
    <source>
        <dbReference type="Proteomes" id="UP000024635"/>
    </source>
</evidence>
<protein>
    <recommendedName>
        <fullName evidence="4">Molybdopterin synthase catalytic subunit</fullName>
        <ecNumber evidence="4">2.8.1.12</ecNumber>
    </recommendedName>
    <alternativeName>
        <fullName evidence="4">Molybdenum cofactor synthesis protein 2 large subunit</fullName>
    </alternativeName>
    <alternativeName>
        <fullName evidence="4">Molybdenum cofactor synthesis protein 2B</fullName>
        <shortName evidence="4">MOCS2B</shortName>
    </alternativeName>
</protein>
<dbReference type="STRING" id="53326.A0A016VY06"/>
<evidence type="ECO:0000256" key="5">
    <source>
        <dbReference type="SAM" id="MobiDB-lite"/>
    </source>
</evidence>
<comment type="caution">
    <text evidence="6">The sequence shown here is derived from an EMBL/GenBank/DDBJ whole genome shotgun (WGS) entry which is preliminary data.</text>
</comment>
<feature type="compositionally biased region" description="Low complexity" evidence="5">
    <location>
        <begin position="37"/>
        <end position="47"/>
    </location>
</feature>
<gene>
    <name evidence="6" type="primary">Acey_s0003.g1154</name>
    <name evidence="6" type="synonym">Acey-T27A3.6</name>
    <name evidence="6" type="ORF">Y032_0003g1154</name>
</gene>
<dbReference type="HAMAP" id="MF_03052">
    <property type="entry name" value="MOC2B"/>
    <property type="match status" value="1"/>
</dbReference>
<feature type="binding site" evidence="4">
    <location>
        <begin position="436"/>
        <end position="437"/>
    </location>
    <ligand>
        <name>substrate</name>
    </ligand>
</feature>
<evidence type="ECO:0000256" key="3">
    <source>
        <dbReference type="ARBA" id="ARBA00023150"/>
    </source>
</evidence>
<dbReference type="GO" id="GO:0030366">
    <property type="term" value="F:molybdopterin synthase activity"/>
    <property type="evidence" value="ECO:0007669"/>
    <property type="project" value="UniProtKB-UniRule"/>
</dbReference>
<sequence>MMLLSRLHLLRQLCNFQLFKLDDFHTPSAGSPRDGASSPSVSDSLPSTLYPLGHPEELHRLCVNEDDFSQDESEPVGSQVVPLVRRVSESLKISGIWLRSGSFPSFAVKNMGTPTGEESSSFYCGMSFVNGAIHGAGDSYVPNEQPSSGRVLAIAGCTNSGKTTIAKILTKMFEEEGTTVTVIHQDEFYYTKEKVEKTYRKSGSNPGFFYNYDTRSAVDHEKMISAITAASLMNDYVVVEGNMLTEWPDVIELCDRVIFLTLDQDTCRRRRAKRTYDPPDVPGYFEEVLWPAYQQHLQKALAIAREDRRISFLDVATDADHPDTEYMMSLIQSFSDDVIRICYEPLDVDEALRLINSPSCGATSVFVGTTRDTFAGRKVTRLDYESYDEMAYKELRRLCGVIRDKFPSVERVVILHRIGEVAVGETSVIIATASPHRKDAIHATEMAIDELKRAVPIWKKEVYEDGGCSWKENGEWCAGDRSGGSTEEKSFAQASRTRDANRKVFWLRQMVKQMNTRPL</sequence>
<comment type="pathway">
    <text evidence="4">Cofactor biosynthesis; molybdopterin biosynthesis.</text>
</comment>
<comment type="function">
    <text evidence="4">Catalytic subunit of the molybdopterin synthase complex, a complex that catalyzes the conversion of precursor Z into molybdopterin. Acts by mediating the incorporation of 2 sulfur atoms from thiocarboxylated MOCS2A into precursor Z to generate a dithiolene group.</text>
</comment>
<dbReference type="UniPathway" id="UPA00344"/>
<keyword evidence="7" id="KW-1185">Reference proteome</keyword>
<comment type="similarity">
    <text evidence="4">Belongs to the MoaE family. MOCS2B subfamily.</text>
</comment>
<dbReference type="Pfam" id="PF02391">
    <property type="entry name" value="MoaE"/>
    <property type="match status" value="1"/>
</dbReference>
<comment type="catalytic activity">
    <reaction evidence="4">
        <text>2 [molybdopterin-synthase sulfur-carrier protein]-C-terminal-Gly-aminoethanethioate + cyclic pyranopterin phosphate + H2O = molybdopterin + 2 [molybdopterin-synthase sulfur-carrier protein]-C-terminal Gly-Gly + 2 H(+)</text>
        <dbReference type="Rhea" id="RHEA:26333"/>
        <dbReference type="Rhea" id="RHEA-COMP:12202"/>
        <dbReference type="Rhea" id="RHEA-COMP:19907"/>
        <dbReference type="ChEBI" id="CHEBI:15377"/>
        <dbReference type="ChEBI" id="CHEBI:15378"/>
        <dbReference type="ChEBI" id="CHEBI:58698"/>
        <dbReference type="ChEBI" id="CHEBI:59648"/>
        <dbReference type="ChEBI" id="CHEBI:90778"/>
        <dbReference type="ChEBI" id="CHEBI:232372"/>
        <dbReference type="EC" id="2.8.1.12"/>
    </reaction>
</comment>